<dbReference type="Proteomes" id="UP000019241">
    <property type="component" value="Unassembled WGS sequence"/>
</dbReference>
<proteinExistence type="predicted"/>
<comment type="caution">
    <text evidence="1">The sequence shown here is derived from an EMBL/GenBank/DDBJ whole genome shotgun (WGS) entry which is preliminary data.</text>
</comment>
<dbReference type="InterPro" id="IPR011604">
    <property type="entry name" value="PDDEXK-like_dom_sf"/>
</dbReference>
<dbReference type="EMBL" id="AODM01000057">
    <property type="protein sequence ID" value="EUJ48897.1"/>
    <property type="molecule type" value="Genomic_DNA"/>
</dbReference>
<evidence type="ECO:0000313" key="2">
    <source>
        <dbReference type="Proteomes" id="UP000019241"/>
    </source>
</evidence>
<dbReference type="Gene3D" id="3.90.320.10">
    <property type="match status" value="1"/>
</dbReference>
<sequence length="169" mass="19704">MKTGDIDTRLAGADRAQMGTKVHQELQNAAGENYEKEVPLQIEYIYEDILFKVEGRADGIINQKVIDEIKSTYTPLGGIPNDGYPIHWAQVICYGYFYAKKEELTTVTLQLTYYHLSEKETSRFTRRMTFLEMETFFHNLIKEYANWVKLQLAFSKKKNRLIKKTAISF</sequence>
<evidence type="ECO:0000313" key="1">
    <source>
        <dbReference type="EMBL" id="EUJ48897.1"/>
    </source>
</evidence>
<organism evidence="1 2">
    <name type="scientific">Listeria fleischmannii FSL S10-1203</name>
    <dbReference type="NCBI Taxonomy" id="1265822"/>
    <lineage>
        <taxon>Bacteria</taxon>
        <taxon>Bacillati</taxon>
        <taxon>Bacillota</taxon>
        <taxon>Bacilli</taxon>
        <taxon>Bacillales</taxon>
        <taxon>Listeriaceae</taxon>
        <taxon>Listeria</taxon>
    </lineage>
</organism>
<protein>
    <recommendedName>
        <fullName evidence="3">PD-(D/E)XK endonuclease-like domain-containing protein</fullName>
    </recommendedName>
</protein>
<reference evidence="1 2" key="1">
    <citation type="submission" date="2012-12" db="EMBL/GenBank/DDBJ databases">
        <title>Novel taxa of Listeriaceae from agricultural environments in the United States.</title>
        <authorList>
            <person name="den Bakker H.C."/>
            <person name="Allred A."/>
            <person name="Warchocki S."/>
            <person name="Wright E.M."/>
            <person name="Burrell A."/>
            <person name="Nightingale K.K."/>
            <person name="Kephart D."/>
            <person name="Wiedmann M."/>
        </authorList>
    </citation>
    <scope>NUCLEOTIDE SEQUENCE [LARGE SCALE GENOMIC DNA]</scope>
    <source>
        <strain evidence="1 2">FSL S10-1203</strain>
    </source>
</reference>
<name>W7DH25_9LIST</name>
<dbReference type="PATRIC" id="fig|1265822.4.peg.3418"/>
<accession>W7DH25</accession>
<evidence type="ECO:0008006" key="3">
    <source>
        <dbReference type="Google" id="ProtNLM"/>
    </source>
</evidence>
<gene>
    <name evidence="1" type="ORF">MCOL2_16827</name>
</gene>
<dbReference type="AlphaFoldDB" id="W7DH25"/>